<protein>
    <submittedName>
        <fullName evidence="1">Uncharacterized protein</fullName>
    </submittedName>
</protein>
<dbReference type="OrthoDB" id="6421879at2759"/>
<evidence type="ECO:0000313" key="1">
    <source>
        <dbReference type="EMBL" id="KFM64206.1"/>
    </source>
</evidence>
<organism evidence="1 2">
    <name type="scientific">Stegodyphus mimosarum</name>
    <name type="common">African social velvet spider</name>
    <dbReference type="NCBI Taxonomy" id="407821"/>
    <lineage>
        <taxon>Eukaryota</taxon>
        <taxon>Metazoa</taxon>
        <taxon>Ecdysozoa</taxon>
        <taxon>Arthropoda</taxon>
        <taxon>Chelicerata</taxon>
        <taxon>Arachnida</taxon>
        <taxon>Araneae</taxon>
        <taxon>Araneomorphae</taxon>
        <taxon>Entelegynae</taxon>
        <taxon>Eresoidea</taxon>
        <taxon>Eresidae</taxon>
        <taxon>Stegodyphus</taxon>
    </lineage>
</organism>
<keyword evidence="2" id="KW-1185">Reference proteome</keyword>
<gene>
    <name evidence="1" type="ORF">X975_10645</name>
</gene>
<name>A0A087TGG7_STEMI</name>
<dbReference type="AlphaFoldDB" id="A0A087TGG7"/>
<dbReference type="Proteomes" id="UP000054359">
    <property type="component" value="Unassembled WGS sequence"/>
</dbReference>
<evidence type="ECO:0000313" key="2">
    <source>
        <dbReference type="Proteomes" id="UP000054359"/>
    </source>
</evidence>
<sequence length="47" mass="5295">MRIGSLNLRKSRKSTVFASVRGSTRNFGSTSEMRLGNRASLYKEEKS</sequence>
<feature type="non-terminal residue" evidence="1">
    <location>
        <position position="47"/>
    </location>
</feature>
<accession>A0A087TGG7</accession>
<dbReference type="EMBL" id="KK115112">
    <property type="protein sequence ID" value="KFM64206.1"/>
    <property type="molecule type" value="Genomic_DNA"/>
</dbReference>
<proteinExistence type="predicted"/>
<reference evidence="1 2" key="1">
    <citation type="submission" date="2013-11" db="EMBL/GenBank/DDBJ databases">
        <title>Genome sequencing of Stegodyphus mimosarum.</title>
        <authorList>
            <person name="Bechsgaard J."/>
        </authorList>
    </citation>
    <scope>NUCLEOTIDE SEQUENCE [LARGE SCALE GENOMIC DNA]</scope>
</reference>